<dbReference type="FunFam" id="1.10.167.10:FF:000001">
    <property type="entry name" value="Putative regulator of g-protein signaling 12"/>
    <property type="match status" value="1"/>
</dbReference>
<dbReference type="EMBL" id="AFYH01197645">
    <property type="status" value="NOT_ANNOTATED_CDS"/>
    <property type="molecule type" value="Genomic_DNA"/>
</dbReference>
<dbReference type="OMA" id="NTETIYC"/>
<organism evidence="2 3">
    <name type="scientific">Latimeria chalumnae</name>
    <name type="common">Coelacanth</name>
    <dbReference type="NCBI Taxonomy" id="7897"/>
    <lineage>
        <taxon>Eukaryota</taxon>
        <taxon>Metazoa</taxon>
        <taxon>Chordata</taxon>
        <taxon>Craniata</taxon>
        <taxon>Vertebrata</taxon>
        <taxon>Euteleostomi</taxon>
        <taxon>Coelacanthiformes</taxon>
        <taxon>Coelacanthidae</taxon>
        <taxon>Latimeria</taxon>
    </lineage>
</organism>
<dbReference type="PRINTS" id="PR01301">
    <property type="entry name" value="RGSPROTEIN"/>
</dbReference>
<proteinExistence type="predicted"/>
<dbReference type="Pfam" id="PF00615">
    <property type="entry name" value="RGS"/>
    <property type="match status" value="1"/>
</dbReference>
<dbReference type="InterPro" id="IPR044926">
    <property type="entry name" value="RGS_subdomain_2"/>
</dbReference>
<dbReference type="PANTHER" id="PTHR10845">
    <property type="entry name" value="REGULATOR OF G PROTEIN SIGNALING"/>
    <property type="match status" value="1"/>
</dbReference>
<name>H3AFG6_LATCH</name>
<dbReference type="HOGENOM" id="CLU_059863_3_0_1"/>
<evidence type="ECO:0000313" key="3">
    <source>
        <dbReference type="Proteomes" id="UP000008672"/>
    </source>
</evidence>
<dbReference type="Gene3D" id="1.10.196.10">
    <property type="match status" value="1"/>
</dbReference>
<dbReference type="Proteomes" id="UP000008672">
    <property type="component" value="Unassembled WGS sequence"/>
</dbReference>
<dbReference type="InParanoid" id="H3AFG6"/>
<evidence type="ECO:0000313" key="2">
    <source>
        <dbReference type="Ensembl" id="ENSLACP00000008387.1"/>
    </source>
</evidence>
<dbReference type="AlphaFoldDB" id="H3AFG6"/>
<dbReference type="PANTHER" id="PTHR10845:SF192">
    <property type="entry name" value="DOUBLE HIT, ISOFORM B"/>
    <property type="match status" value="1"/>
</dbReference>
<keyword evidence="3" id="KW-1185">Reference proteome</keyword>
<dbReference type="SUPFAM" id="SSF48097">
    <property type="entry name" value="Regulator of G-protein signaling, RGS"/>
    <property type="match status" value="1"/>
</dbReference>
<feature type="domain" description="RGS" evidence="1">
    <location>
        <begin position="62"/>
        <end position="178"/>
    </location>
</feature>
<reference evidence="2" key="2">
    <citation type="submission" date="2025-08" db="UniProtKB">
        <authorList>
            <consortium name="Ensembl"/>
        </authorList>
    </citation>
    <scope>IDENTIFICATION</scope>
</reference>
<dbReference type="GeneTree" id="ENSGT00940000159036"/>
<dbReference type="Bgee" id="ENSLACG00000007428">
    <property type="expression patterns" value="Expressed in pectoral fin and 1 other cell type or tissue"/>
</dbReference>
<dbReference type="STRING" id="7897.ENSLACP00000008387"/>
<dbReference type="PROSITE" id="PS50132">
    <property type="entry name" value="RGS"/>
    <property type="match status" value="1"/>
</dbReference>
<sequence>MCKGLSALPATCLERAKEMKGKCFSVLKLYVKALPQLVMFDMTCQYSVDCFRASPEEKRLQELEKLLTNKHGLLVFRAFLCKEFSEENIDFWMACEDFKNMKENSKLTFKAKKIYEEYVAIKAPKEINLDSQTREAVTSNVTNPTLSCFETAQKRIFNLMEKDSFPRFLKSELCLDILR</sequence>
<dbReference type="Ensembl" id="ENSLACT00000008455.1">
    <property type="protein sequence ID" value="ENSLACP00000008387.1"/>
    <property type="gene ID" value="ENSLACG00000007428.1"/>
</dbReference>
<accession>H3AFG6</accession>
<protein>
    <recommendedName>
        <fullName evidence="1">RGS domain-containing protein</fullName>
    </recommendedName>
</protein>
<dbReference type="InterPro" id="IPR036305">
    <property type="entry name" value="RGS_sf"/>
</dbReference>
<reference evidence="3" key="1">
    <citation type="submission" date="2011-08" db="EMBL/GenBank/DDBJ databases">
        <title>The draft genome of Latimeria chalumnae.</title>
        <authorList>
            <person name="Di Palma F."/>
            <person name="Alfoldi J."/>
            <person name="Johnson J."/>
            <person name="Berlin A."/>
            <person name="Gnerre S."/>
            <person name="Jaffe D."/>
            <person name="MacCallum I."/>
            <person name="Young S."/>
            <person name="Walker B.J."/>
            <person name="Lander E."/>
            <person name="Lindblad-Toh K."/>
        </authorList>
    </citation>
    <scope>NUCLEOTIDE SEQUENCE [LARGE SCALE GENOMIC DNA]</scope>
    <source>
        <strain evidence="3">Wild caught</strain>
    </source>
</reference>
<dbReference type="SMART" id="SM00315">
    <property type="entry name" value="RGS"/>
    <property type="match status" value="1"/>
</dbReference>
<dbReference type="InterPro" id="IPR024066">
    <property type="entry name" value="RGS_subdom1/3"/>
</dbReference>
<dbReference type="InterPro" id="IPR016137">
    <property type="entry name" value="RGS"/>
</dbReference>
<dbReference type="eggNOG" id="KOG3589">
    <property type="taxonomic scope" value="Eukaryota"/>
</dbReference>
<reference evidence="2" key="3">
    <citation type="submission" date="2025-09" db="UniProtKB">
        <authorList>
            <consortium name="Ensembl"/>
        </authorList>
    </citation>
    <scope>IDENTIFICATION</scope>
</reference>
<dbReference type="Gene3D" id="1.10.167.10">
    <property type="entry name" value="Regulator of G-protein Signalling 4, domain 2"/>
    <property type="match status" value="1"/>
</dbReference>
<gene>
    <name evidence="2" type="primary">LOC102349224</name>
</gene>
<evidence type="ECO:0000259" key="1">
    <source>
        <dbReference type="PROSITE" id="PS50132"/>
    </source>
</evidence>